<sequence length="38" mass="4425">MTMTAMVEHAKVAGYSYRYTNMLRDIREFTGLMKHEAA</sequence>
<evidence type="ECO:0000313" key="1">
    <source>
        <dbReference type="EMBL" id="GAI97987.1"/>
    </source>
</evidence>
<gene>
    <name evidence="1" type="ORF">S12H4_29510</name>
</gene>
<dbReference type="EMBL" id="BARW01017028">
    <property type="protein sequence ID" value="GAI97987.1"/>
    <property type="molecule type" value="Genomic_DNA"/>
</dbReference>
<organism evidence="1">
    <name type="scientific">marine sediment metagenome</name>
    <dbReference type="NCBI Taxonomy" id="412755"/>
    <lineage>
        <taxon>unclassified sequences</taxon>
        <taxon>metagenomes</taxon>
        <taxon>ecological metagenomes</taxon>
    </lineage>
</organism>
<name>X1SY63_9ZZZZ</name>
<accession>X1SY63</accession>
<protein>
    <submittedName>
        <fullName evidence="1">Uncharacterized protein</fullName>
    </submittedName>
</protein>
<reference evidence="1" key="1">
    <citation type="journal article" date="2014" name="Front. Microbiol.">
        <title>High frequency of phylogenetically diverse reductive dehalogenase-homologous genes in deep subseafloor sedimentary metagenomes.</title>
        <authorList>
            <person name="Kawai M."/>
            <person name="Futagami T."/>
            <person name="Toyoda A."/>
            <person name="Takaki Y."/>
            <person name="Nishi S."/>
            <person name="Hori S."/>
            <person name="Arai W."/>
            <person name="Tsubouchi T."/>
            <person name="Morono Y."/>
            <person name="Uchiyama I."/>
            <person name="Ito T."/>
            <person name="Fujiyama A."/>
            <person name="Inagaki F."/>
            <person name="Takami H."/>
        </authorList>
    </citation>
    <scope>NUCLEOTIDE SEQUENCE</scope>
    <source>
        <strain evidence="1">Expedition CK06-06</strain>
    </source>
</reference>
<proteinExistence type="predicted"/>
<comment type="caution">
    <text evidence="1">The sequence shown here is derived from an EMBL/GenBank/DDBJ whole genome shotgun (WGS) entry which is preliminary data.</text>
</comment>
<feature type="non-terminal residue" evidence="1">
    <location>
        <position position="38"/>
    </location>
</feature>
<dbReference type="AlphaFoldDB" id="X1SY63"/>